<evidence type="ECO:0000313" key="1">
    <source>
        <dbReference type="EMBL" id="EME82515.1"/>
    </source>
</evidence>
<gene>
    <name evidence="1" type="ORF">MYCFIDRAFT_176061</name>
</gene>
<reference evidence="1 2" key="1">
    <citation type="journal article" date="2012" name="PLoS Pathog.">
        <title>Diverse lifestyles and strategies of plant pathogenesis encoded in the genomes of eighteen Dothideomycetes fungi.</title>
        <authorList>
            <person name="Ohm R.A."/>
            <person name="Feau N."/>
            <person name="Henrissat B."/>
            <person name="Schoch C.L."/>
            <person name="Horwitz B.A."/>
            <person name="Barry K.W."/>
            <person name="Condon B.J."/>
            <person name="Copeland A.C."/>
            <person name="Dhillon B."/>
            <person name="Glaser F."/>
            <person name="Hesse C.N."/>
            <person name="Kosti I."/>
            <person name="LaButti K."/>
            <person name="Lindquist E.A."/>
            <person name="Lucas S."/>
            <person name="Salamov A.A."/>
            <person name="Bradshaw R.E."/>
            <person name="Ciuffetti L."/>
            <person name="Hamelin R.C."/>
            <person name="Kema G.H.J."/>
            <person name="Lawrence C."/>
            <person name="Scott J.A."/>
            <person name="Spatafora J.W."/>
            <person name="Turgeon B.G."/>
            <person name="de Wit P.J.G.M."/>
            <person name="Zhong S."/>
            <person name="Goodwin S.B."/>
            <person name="Grigoriev I.V."/>
        </authorList>
    </citation>
    <scope>NUCLEOTIDE SEQUENCE [LARGE SCALE GENOMIC DNA]</scope>
    <source>
        <strain evidence="1 2">CIRAD86</strain>
    </source>
</reference>
<evidence type="ECO:0000313" key="2">
    <source>
        <dbReference type="Proteomes" id="UP000016932"/>
    </source>
</evidence>
<dbReference type="EMBL" id="KB446559">
    <property type="protein sequence ID" value="EME82515.1"/>
    <property type="molecule type" value="Genomic_DNA"/>
</dbReference>
<proteinExistence type="predicted"/>
<dbReference type="Proteomes" id="UP000016932">
    <property type="component" value="Unassembled WGS sequence"/>
</dbReference>
<organism evidence="1 2">
    <name type="scientific">Pseudocercospora fijiensis (strain CIRAD86)</name>
    <name type="common">Black leaf streak disease fungus</name>
    <name type="synonym">Mycosphaerella fijiensis</name>
    <dbReference type="NCBI Taxonomy" id="383855"/>
    <lineage>
        <taxon>Eukaryota</taxon>
        <taxon>Fungi</taxon>
        <taxon>Dikarya</taxon>
        <taxon>Ascomycota</taxon>
        <taxon>Pezizomycotina</taxon>
        <taxon>Dothideomycetes</taxon>
        <taxon>Dothideomycetidae</taxon>
        <taxon>Mycosphaerellales</taxon>
        <taxon>Mycosphaerellaceae</taxon>
        <taxon>Pseudocercospora</taxon>
    </lineage>
</organism>
<name>M2YXV1_PSEFD</name>
<dbReference type="OrthoDB" id="3648185at2759"/>
<keyword evidence="2" id="KW-1185">Reference proteome</keyword>
<dbReference type="GeneID" id="19333494"/>
<accession>M2YXV1</accession>
<dbReference type="VEuPathDB" id="FungiDB:MYCFIDRAFT_176061"/>
<dbReference type="RefSeq" id="XP_007927859.1">
    <property type="nucleotide sequence ID" value="XM_007929668.1"/>
</dbReference>
<sequence>MRTLGIMYVIAYTHTLQVVLDEFGTENRRMNCGFDSLDGIALGFPCPAASVDKKNDLLELLMPDFSSLKHMIDRAYLLEGSILQERRFDFHVSQVLTSNLSLVLSHAKGGLDSPFQLVDILKLDLDTSEHTKSKQKKSARQVAAAPPQASGQGAVGRVFGIPELLQDILVQRAATDVGQSHAALPVKALFVWQRVNCTFRNTIRESPKLRQYMLLAPLDSDISREVGPRKLGNLQALRCAFGDYDSDQRGWCKLLPPGVLKKAAYDMPTINLGSRNTKKLPWKQARLSKAFHFVNASWRDIKLRVSRRGLRIRQWVTDDLRSCVWPAEWEAAFGYVCDFVIKHDMKLGDFVKAVSQVRSRNYETHMARCLWFVCDSRPSGRRVTTLRQRSHRNGIPARLPDQRIAKFVELSQEQVATPIEIWHSRVNELSESDDFGVRKELSCIRGSMITALESTTIDIGSARDHPSQGEQDILGRGPNSREIWYDSERWSAIWLSQVYNLHRLAEREGVGTLYQAFKCSRCMGVEWTQRTALH</sequence>
<protein>
    <submittedName>
        <fullName evidence="1">Uncharacterized protein</fullName>
    </submittedName>
</protein>
<dbReference type="AlphaFoldDB" id="M2YXV1"/>
<dbReference type="KEGG" id="pfj:MYCFIDRAFT_176061"/>
<dbReference type="HOGENOM" id="CLU_510098_0_0_1"/>